<reference evidence="1 2" key="1">
    <citation type="submission" date="2024-02" db="EMBL/GenBank/DDBJ databases">
        <title>A chromosome-level genome assembly of Drosophila madeirensis, a fruit fly species endemic to Madeira island.</title>
        <authorList>
            <person name="Tomihara K."/>
            <person name="Llopart A."/>
            <person name="Yamamoto D."/>
        </authorList>
    </citation>
    <scope>NUCLEOTIDE SEQUENCE [LARGE SCALE GENOMIC DNA]</scope>
    <source>
        <strain evidence="1 2">RF1</strain>
    </source>
</reference>
<dbReference type="EMBL" id="AP029264">
    <property type="protein sequence ID" value="BFF93174.1"/>
    <property type="molecule type" value="Genomic_DNA"/>
</dbReference>
<proteinExistence type="predicted"/>
<accession>A0AAU9FBW0</accession>
<name>A0AAU9FBW0_DROMD</name>
<dbReference type="AlphaFoldDB" id="A0AAU9FBW0"/>
<keyword evidence="2" id="KW-1185">Reference proteome</keyword>
<protein>
    <submittedName>
        <fullName evidence="1">Uncharacterized protein</fullName>
    </submittedName>
</protein>
<evidence type="ECO:0000313" key="2">
    <source>
        <dbReference type="Proteomes" id="UP001500889"/>
    </source>
</evidence>
<evidence type="ECO:0000313" key="1">
    <source>
        <dbReference type="EMBL" id="BFF93174.1"/>
    </source>
</evidence>
<dbReference type="Proteomes" id="UP001500889">
    <property type="component" value="Chromosome U"/>
</dbReference>
<organism evidence="1 2">
    <name type="scientific">Drosophila madeirensis</name>
    <name type="common">Fruit fly</name>
    <dbReference type="NCBI Taxonomy" id="30013"/>
    <lineage>
        <taxon>Eukaryota</taxon>
        <taxon>Metazoa</taxon>
        <taxon>Ecdysozoa</taxon>
        <taxon>Arthropoda</taxon>
        <taxon>Hexapoda</taxon>
        <taxon>Insecta</taxon>
        <taxon>Pterygota</taxon>
        <taxon>Neoptera</taxon>
        <taxon>Endopterygota</taxon>
        <taxon>Diptera</taxon>
        <taxon>Brachycera</taxon>
        <taxon>Muscomorpha</taxon>
        <taxon>Ephydroidea</taxon>
        <taxon>Drosophilidae</taxon>
        <taxon>Drosophila</taxon>
        <taxon>Sophophora</taxon>
    </lineage>
</organism>
<gene>
    <name evidence="1" type="ORF">DMAD_11071</name>
</gene>
<sequence length="73" mass="7765">MSQNIEIDFATYTQLADSINMLAPEAFYPTGQIGGMQLAGNLQQGHNGGLFGQGNRGNVSQVNAGKFGTEFHC</sequence>